<dbReference type="EMBL" id="FLUL01000001">
    <property type="protein sequence ID" value="SBW08032.1"/>
    <property type="molecule type" value="Genomic_DNA"/>
</dbReference>
<keyword evidence="1 2" id="KW-0808">Transferase</keyword>
<dbReference type="InterPro" id="IPR029044">
    <property type="entry name" value="Nucleotide-diphossugar_trans"/>
</dbReference>
<sequence length="225" mass="27097">MIPKIIHYCWFGGNPLPDKVQMCIDTWKRHLSDYKFILWNENNSPIHHPFVQEAMRLKKYAFASDYVRLWAIHKMGGIYLDTDMYVVKSFDDLLHNRFFCGYENSKDKIINAAIFGSEPHFKFIEIILKKYDTLQIPSDVSIETITIPRIITDIYNEWDEKEKITIYPYDYFYPLPQKKHRTKNFVAYSTENTYAIHLWNLSWLTIREKILLRFYWFAKSLGIKK</sequence>
<dbReference type="GO" id="GO:0000030">
    <property type="term" value="F:mannosyltransferase activity"/>
    <property type="evidence" value="ECO:0007669"/>
    <property type="project" value="TreeGrafter"/>
</dbReference>
<dbReference type="Pfam" id="PF04488">
    <property type="entry name" value="Gly_transf_sug"/>
    <property type="match status" value="1"/>
</dbReference>
<dbReference type="InterPro" id="IPR051706">
    <property type="entry name" value="Glycosyltransferase_domain"/>
</dbReference>
<dbReference type="InterPro" id="IPR007577">
    <property type="entry name" value="GlycoTrfase_DXD_sugar-bd_CS"/>
</dbReference>
<dbReference type="RefSeq" id="WP_296951905.1">
    <property type="nucleotide sequence ID" value="NZ_LT599021.1"/>
</dbReference>
<dbReference type="PANTHER" id="PTHR32385">
    <property type="entry name" value="MANNOSYL PHOSPHORYLINOSITOL CERAMIDE SYNTHASE"/>
    <property type="match status" value="1"/>
</dbReference>
<organism evidence="2">
    <name type="scientific">uncultured Dysgonomonas sp</name>
    <dbReference type="NCBI Taxonomy" id="206096"/>
    <lineage>
        <taxon>Bacteria</taxon>
        <taxon>Pseudomonadati</taxon>
        <taxon>Bacteroidota</taxon>
        <taxon>Bacteroidia</taxon>
        <taxon>Bacteroidales</taxon>
        <taxon>Dysgonomonadaceae</taxon>
        <taxon>Dysgonomonas</taxon>
        <taxon>environmental samples</taxon>
    </lineage>
</organism>
<dbReference type="GO" id="GO:0051999">
    <property type="term" value="P:mannosyl-inositol phosphorylceramide biosynthetic process"/>
    <property type="evidence" value="ECO:0007669"/>
    <property type="project" value="TreeGrafter"/>
</dbReference>
<evidence type="ECO:0000313" key="2">
    <source>
        <dbReference type="EMBL" id="SBW08032.1"/>
    </source>
</evidence>
<dbReference type="Gene3D" id="3.90.550.20">
    <property type="match status" value="1"/>
</dbReference>
<dbReference type="GO" id="GO:0016020">
    <property type="term" value="C:membrane"/>
    <property type="evidence" value="ECO:0007669"/>
    <property type="project" value="GOC"/>
</dbReference>
<proteinExistence type="predicted"/>
<dbReference type="PANTHER" id="PTHR32385:SF15">
    <property type="entry name" value="INOSITOL PHOSPHOCERAMIDE MANNOSYLTRANSFERASE 1"/>
    <property type="match status" value="1"/>
</dbReference>
<protein>
    <submittedName>
        <fullName evidence="2">Glycosyltransferase</fullName>
    </submittedName>
</protein>
<dbReference type="SUPFAM" id="SSF53448">
    <property type="entry name" value="Nucleotide-diphospho-sugar transferases"/>
    <property type="match status" value="1"/>
</dbReference>
<evidence type="ECO:0000256" key="1">
    <source>
        <dbReference type="ARBA" id="ARBA00022679"/>
    </source>
</evidence>
<dbReference type="AlphaFoldDB" id="A0A212K8R3"/>
<reference evidence="2" key="1">
    <citation type="submission" date="2016-04" db="EMBL/GenBank/DDBJ databases">
        <authorList>
            <person name="Evans L.H."/>
            <person name="Alamgir A."/>
            <person name="Owens N."/>
            <person name="Weber N.D."/>
            <person name="Virtaneva K."/>
            <person name="Barbian K."/>
            <person name="Babar A."/>
            <person name="Rosenke K."/>
        </authorList>
    </citation>
    <scope>NUCLEOTIDE SEQUENCE</scope>
    <source>
        <strain evidence="2">86-2</strain>
    </source>
</reference>
<gene>
    <name evidence="2" type="ORF">KL86DYS2_13277</name>
</gene>
<name>A0A212K8R3_9BACT</name>
<accession>A0A212K8R3</accession>